<comment type="caution">
    <text evidence="1">The sequence shown here is derived from an EMBL/GenBank/DDBJ whole genome shotgun (WGS) entry which is preliminary data.</text>
</comment>
<dbReference type="Proteomes" id="UP000220635">
    <property type="component" value="Unassembled WGS sequence"/>
</dbReference>
<dbReference type="AlphaFoldDB" id="A0A2A8PND1"/>
<proteinExistence type="predicted"/>
<feature type="non-terminal residue" evidence="1">
    <location>
        <position position="92"/>
    </location>
</feature>
<gene>
    <name evidence="1" type="ORF">CN425_27730</name>
</gene>
<name>A0A2A8PND1_BACCE</name>
<organism evidence="1 2">
    <name type="scientific">Bacillus cereus</name>
    <dbReference type="NCBI Taxonomy" id="1396"/>
    <lineage>
        <taxon>Bacteria</taxon>
        <taxon>Bacillati</taxon>
        <taxon>Bacillota</taxon>
        <taxon>Bacilli</taxon>
        <taxon>Bacillales</taxon>
        <taxon>Bacillaceae</taxon>
        <taxon>Bacillus</taxon>
        <taxon>Bacillus cereus group</taxon>
    </lineage>
</organism>
<evidence type="ECO:0000313" key="2">
    <source>
        <dbReference type="Proteomes" id="UP000220635"/>
    </source>
</evidence>
<evidence type="ECO:0000313" key="1">
    <source>
        <dbReference type="EMBL" id="PEV89798.1"/>
    </source>
</evidence>
<reference evidence="1 2" key="1">
    <citation type="submission" date="2017-09" db="EMBL/GenBank/DDBJ databases">
        <title>Large-scale bioinformatics analysis of Bacillus genomes uncovers conserved roles of natural products in bacterial physiology.</title>
        <authorList>
            <consortium name="Agbiome Team Llc"/>
            <person name="Bleich R.M."/>
            <person name="Grubbs K.J."/>
            <person name="Santa Maria K.C."/>
            <person name="Allen S.E."/>
            <person name="Farag S."/>
            <person name="Shank E.A."/>
            <person name="Bowers A."/>
        </authorList>
    </citation>
    <scope>NUCLEOTIDE SEQUENCE [LARGE SCALE GENOMIC DNA]</scope>
    <source>
        <strain evidence="1 2">AFS010695</strain>
    </source>
</reference>
<protein>
    <submittedName>
        <fullName evidence="1">Uncharacterized protein</fullName>
    </submittedName>
</protein>
<dbReference type="EMBL" id="NTWE01000172">
    <property type="protein sequence ID" value="PEV89798.1"/>
    <property type="molecule type" value="Genomic_DNA"/>
</dbReference>
<sequence>MDYSSFANYYNEVQTYTFTDTYPVPVAHFRIMIFPMDNYNRKKERDFMNPSNFTPFSSAPPTISYEVELPPGAVVRLDVLSDNFVLGTKKLY</sequence>
<accession>A0A2A8PND1</accession>